<feature type="transmembrane region" description="Helical" evidence="8">
    <location>
        <begin position="228"/>
        <end position="248"/>
    </location>
</feature>
<dbReference type="Gramene" id="RZC73457">
    <property type="protein sequence ID" value="RZC73457"/>
    <property type="gene ID" value="C5167_048936"/>
</dbReference>
<reference evidence="9 10" key="1">
    <citation type="journal article" date="2018" name="Science">
        <title>The opium poppy genome and morphinan production.</title>
        <authorList>
            <person name="Guo L."/>
            <person name="Winzer T."/>
            <person name="Yang X."/>
            <person name="Li Y."/>
            <person name="Ning Z."/>
            <person name="He Z."/>
            <person name="Teodor R."/>
            <person name="Lu Y."/>
            <person name="Bowser T.A."/>
            <person name="Graham I.A."/>
            <person name="Ye K."/>
        </authorList>
    </citation>
    <scope>NUCLEOTIDE SEQUENCE [LARGE SCALE GENOMIC DNA]</scope>
    <source>
        <strain evidence="10">cv. HN1</strain>
        <tissue evidence="9">Leaves</tissue>
    </source>
</reference>
<evidence type="ECO:0000256" key="4">
    <source>
        <dbReference type="ARBA" id="ARBA00022553"/>
    </source>
</evidence>
<accession>A0A4Y7KKS3</accession>
<dbReference type="Pfam" id="PF00854">
    <property type="entry name" value="PTR2"/>
    <property type="match status" value="1"/>
</dbReference>
<dbReference type="CDD" id="cd17417">
    <property type="entry name" value="MFS_NPF5"/>
    <property type="match status" value="1"/>
</dbReference>
<dbReference type="InterPro" id="IPR036259">
    <property type="entry name" value="MFS_trans_sf"/>
</dbReference>
<dbReference type="AlphaFoldDB" id="A0A4Y7KKS3"/>
<dbReference type="EMBL" id="CM010722">
    <property type="protein sequence ID" value="RZC73457.1"/>
    <property type="molecule type" value="Genomic_DNA"/>
</dbReference>
<dbReference type="GO" id="GO:0009705">
    <property type="term" value="C:plant-type vacuole membrane"/>
    <property type="evidence" value="ECO:0007669"/>
    <property type="project" value="UniProtKB-ARBA"/>
</dbReference>
<dbReference type="InterPro" id="IPR044739">
    <property type="entry name" value="NRT1/PTR"/>
</dbReference>
<keyword evidence="4" id="KW-0597">Phosphoprotein</keyword>
<sequence>MAISSVEEDCSESSTEIPLLVERSSVIEGVVNYTGEKVINRSKYGGWKSASFIIGVEIAERFAYYGISSNLITYLTGPLHQSTVVAAENVNIWSGVASLLPLLGAFVADSYLGRFRTILFSSLLYLLGLGLLTMSASLVTLTDCEKDTSCSSSNLQVIFFFSSLYLVAIAQGGHKPCVQAFGADQFDRHDPEEFKSKSSFFNWWYFGVYGGTAVSLSFLNYIQDNLNWVLGFGIPLISMAIALVIFLLGMRSYRYSFTDDKRSPIVRIGQVFVVAARNWRVTTPALEEEGCQMTLDRVGSHQFRFLHKALIPTTRDSGCDQNGCSITQVEEAKVVLRLVPIWIACLMYAVIFAQSSTFFTKQGSTMDRSIGSNFEIPAASLQTLISLSIVLFIPIYDRVLVPIGRVVTGKPSGITMLQRIGCGMFVSVISMVVAAIIEKKRLQTAIDSGLIDMPKATVPMSVWWLAPQYVLFGISDVFTMVGLQEFFYDQVPDGLRSVGLSLYLSIFGIGHFLSGFLISTIENVTGQDSWFSNNLNRAHLDYYYWLLAGLGIIEFAAYMYFSKSYLYNTGASK</sequence>
<feature type="transmembrane region" description="Helical" evidence="8">
    <location>
        <begin position="542"/>
        <end position="561"/>
    </location>
</feature>
<comment type="subcellular location">
    <subcellularLocation>
        <location evidence="1">Membrane</location>
        <topology evidence="1">Multi-pass membrane protein</topology>
    </subcellularLocation>
</comment>
<dbReference type="Proteomes" id="UP000316621">
    <property type="component" value="Chromosome 8"/>
</dbReference>
<keyword evidence="7 8" id="KW-0472">Membrane</keyword>
<dbReference type="GO" id="GO:0042937">
    <property type="term" value="F:tripeptide transmembrane transporter activity"/>
    <property type="evidence" value="ECO:0007669"/>
    <property type="project" value="InterPro"/>
</dbReference>
<organism evidence="9 10">
    <name type="scientific">Papaver somniferum</name>
    <name type="common">Opium poppy</name>
    <dbReference type="NCBI Taxonomy" id="3469"/>
    <lineage>
        <taxon>Eukaryota</taxon>
        <taxon>Viridiplantae</taxon>
        <taxon>Streptophyta</taxon>
        <taxon>Embryophyta</taxon>
        <taxon>Tracheophyta</taxon>
        <taxon>Spermatophyta</taxon>
        <taxon>Magnoliopsida</taxon>
        <taxon>Ranunculales</taxon>
        <taxon>Papaveraceae</taxon>
        <taxon>Papaveroideae</taxon>
        <taxon>Papaver</taxon>
    </lineage>
</organism>
<evidence type="ECO:0000256" key="6">
    <source>
        <dbReference type="ARBA" id="ARBA00022989"/>
    </source>
</evidence>
<protein>
    <recommendedName>
        <fullName evidence="11">Major facilitator superfamily (MFS) profile domain-containing protein</fullName>
    </recommendedName>
</protein>
<feature type="transmembrane region" description="Helical" evidence="8">
    <location>
        <begin position="153"/>
        <end position="170"/>
    </location>
</feature>
<dbReference type="PROSITE" id="PS01022">
    <property type="entry name" value="PTR2_1"/>
    <property type="match status" value="1"/>
</dbReference>
<evidence type="ECO:0000313" key="9">
    <source>
        <dbReference type="EMBL" id="RZC73457.1"/>
    </source>
</evidence>
<dbReference type="OMA" id="QMMGVWF"/>
<evidence type="ECO:0000256" key="8">
    <source>
        <dbReference type="SAM" id="Phobius"/>
    </source>
</evidence>
<feature type="transmembrane region" description="Helical" evidence="8">
    <location>
        <begin position="123"/>
        <end position="141"/>
    </location>
</feature>
<feature type="transmembrane region" description="Helical" evidence="8">
    <location>
        <begin position="203"/>
        <end position="222"/>
    </location>
</feature>
<dbReference type="SUPFAM" id="SSF103473">
    <property type="entry name" value="MFS general substrate transporter"/>
    <property type="match status" value="1"/>
</dbReference>
<keyword evidence="5 8" id="KW-0812">Transmembrane</keyword>
<dbReference type="InterPro" id="IPR000109">
    <property type="entry name" value="POT_fam"/>
</dbReference>
<evidence type="ECO:0000256" key="3">
    <source>
        <dbReference type="ARBA" id="ARBA00022448"/>
    </source>
</evidence>
<evidence type="ECO:0008006" key="11">
    <source>
        <dbReference type="Google" id="ProtNLM"/>
    </source>
</evidence>
<keyword evidence="3" id="KW-0813">Transport</keyword>
<evidence type="ECO:0000256" key="1">
    <source>
        <dbReference type="ARBA" id="ARBA00004141"/>
    </source>
</evidence>
<evidence type="ECO:0000256" key="7">
    <source>
        <dbReference type="ARBA" id="ARBA00023136"/>
    </source>
</evidence>
<feature type="transmembrane region" description="Helical" evidence="8">
    <location>
        <begin position="92"/>
        <end position="111"/>
    </location>
</feature>
<keyword evidence="10" id="KW-1185">Reference proteome</keyword>
<comment type="similarity">
    <text evidence="2">Belongs to the major facilitator superfamily. Proton-dependent oligopeptide transporter (POT/PTR) (TC 2.A.17) family.</text>
</comment>
<gene>
    <name evidence="9" type="ORF">C5167_048936</name>
</gene>
<keyword evidence="6 8" id="KW-1133">Transmembrane helix</keyword>
<feature type="transmembrane region" description="Helical" evidence="8">
    <location>
        <begin position="469"/>
        <end position="488"/>
    </location>
</feature>
<evidence type="ECO:0000256" key="2">
    <source>
        <dbReference type="ARBA" id="ARBA00005982"/>
    </source>
</evidence>
<dbReference type="FunFam" id="1.20.1250.20:FF:000147">
    <property type="entry name" value="Protein NRT1/ PTR family 5.10"/>
    <property type="match status" value="1"/>
</dbReference>
<dbReference type="InterPro" id="IPR018456">
    <property type="entry name" value="PTR2_symporter_CS"/>
</dbReference>
<dbReference type="GO" id="GO:0080054">
    <property type="term" value="F:low-affinity nitrate transmembrane transporter activity"/>
    <property type="evidence" value="ECO:0007669"/>
    <property type="project" value="UniProtKB-ARBA"/>
</dbReference>
<feature type="transmembrane region" description="Helical" evidence="8">
    <location>
        <begin position="334"/>
        <end position="356"/>
    </location>
</feature>
<dbReference type="PANTHER" id="PTHR11654">
    <property type="entry name" value="OLIGOPEPTIDE TRANSPORTER-RELATED"/>
    <property type="match status" value="1"/>
</dbReference>
<dbReference type="Gene3D" id="1.20.1250.20">
    <property type="entry name" value="MFS general substrate transporter like domains"/>
    <property type="match status" value="1"/>
</dbReference>
<feature type="transmembrane region" description="Helical" evidence="8">
    <location>
        <begin position="376"/>
        <end position="396"/>
    </location>
</feature>
<name>A0A4Y7KKS3_PAPSO</name>
<feature type="transmembrane region" description="Helical" evidence="8">
    <location>
        <begin position="417"/>
        <end position="437"/>
    </location>
</feature>
<dbReference type="OrthoDB" id="8904098at2759"/>
<evidence type="ECO:0000313" key="10">
    <source>
        <dbReference type="Proteomes" id="UP000316621"/>
    </source>
</evidence>
<feature type="transmembrane region" description="Helical" evidence="8">
    <location>
        <begin position="500"/>
        <end position="522"/>
    </location>
</feature>
<proteinExistence type="inferred from homology"/>
<dbReference type="GO" id="GO:0071916">
    <property type="term" value="F:dipeptide transmembrane transporter activity"/>
    <property type="evidence" value="ECO:0007669"/>
    <property type="project" value="InterPro"/>
</dbReference>
<evidence type="ECO:0000256" key="5">
    <source>
        <dbReference type="ARBA" id="ARBA00022692"/>
    </source>
</evidence>